<dbReference type="GO" id="GO:0008652">
    <property type="term" value="P:amino acid biosynthetic process"/>
    <property type="evidence" value="ECO:0007669"/>
    <property type="project" value="UniProtKB-KW"/>
</dbReference>
<protein>
    <recommendedName>
        <fullName evidence="4">Shikimate kinase</fullName>
    </recommendedName>
</protein>
<feature type="non-terminal residue" evidence="3">
    <location>
        <position position="64"/>
    </location>
</feature>
<dbReference type="PANTHER" id="PTHR21087:SF16">
    <property type="entry name" value="SHIKIMATE KINASE 1, CHLOROPLASTIC"/>
    <property type="match status" value="1"/>
</dbReference>
<sequence length="64" mass="7104">MNIVLIGMRGSGKTAVGRILAQKLGRELIEMDELIVGKAGLSIPEIVEKHGWERFRDLEEEVTA</sequence>
<dbReference type="InterPro" id="IPR027417">
    <property type="entry name" value="P-loop_NTPase"/>
</dbReference>
<dbReference type="GO" id="GO:0004765">
    <property type="term" value="F:shikimate kinase activity"/>
    <property type="evidence" value="ECO:0007669"/>
    <property type="project" value="TreeGrafter"/>
</dbReference>
<dbReference type="SUPFAM" id="SSF52540">
    <property type="entry name" value="P-loop containing nucleoside triphosphate hydrolases"/>
    <property type="match status" value="1"/>
</dbReference>
<proteinExistence type="predicted"/>
<dbReference type="Gene3D" id="3.40.50.300">
    <property type="entry name" value="P-loop containing nucleotide triphosphate hydrolases"/>
    <property type="match status" value="1"/>
</dbReference>
<keyword evidence="1" id="KW-0028">Amino-acid biosynthesis</keyword>
<comment type="caution">
    <text evidence="3">The sequence shown here is derived from an EMBL/GenBank/DDBJ whole genome shotgun (WGS) entry which is preliminary data.</text>
</comment>
<dbReference type="GO" id="GO:0009073">
    <property type="term" value="P:aromatic amino acid family biosynthetic process"/>
    <property type="evidence" value="ECO:0007669"/>
    <property type="project" value="UniProtKB-KW"/>
</dbReference>
<dbReference type="PANTHER" id="PTHR21087">
    <property type="entry name" value="SHIKIMATE KINASE"/>
    <property type="match status" value="1"/>
</dbReference>
<dbReference type="PRINTS" id="PR01100">
    <property type="entry name" value="SHIKIMTKNASE"/>
</dbReference>
<evidence type="ECO:0008006" key="4">
    <source>
        <dbReference type="Google" id="ProtNLM"/>
    </source>
</evidence>
<organism evidence="3">
    <name type="scientific">marine sediment metagenome</name>
    <dbReference type="NCBI Taxonomy" id="412755"/>
    <lineage>
        <taxon>unclassified sequences</taxon>
        <taxon>metagenomes</taxon>
        <taxon>ecological metagenomes</taxon>
    </lineage>
</organism>
<dbReference type="InterPro" id="IPR031322">
    <property type="entry name" value="Shikimate/glucono_kinase"/>
</dbReference>
<name>X1J205_9ZZZZ</name>
<dbReference type="GO" id="GO:0005829">
    <property type="term" value="C:cytosol"/>
    <property type="evidence" value="ECO:0007669"/>
    <property type="project" value="TreeGrafter"/>
</dbReference>
<dbReference type="EMBL" id="BARU01032552">
    <property type="protein sequence ID" value="GAH72394.1"/>
    <property type="molecule type" value="Genomic_DNA"/>
</dbReference>
<evidence type="ECO:0000313" key="3">
    <source>
        <dbReference type="EMBL" id="GAH72394.1"/>
    </source>
</evidence>
<dbReference type="Pfam" id="PF01202">
    <property type="entry name" value="SKI"/>
    <property type="match status" value="1"/>
</dbReference>
<dbReference type="AlphaFoldDB" id="X1J205"/>
<gene>
    <name evidence="3" type="ORF">S03H2_51325</name>
</gene>
<reference evidence="3" key="1">
    <citation type="journal article" date="2014" name="Front. Microbiol.">
        <title>High frequency of phylogenetically diverse reductive dehalogenase-homologous genes in deep subseafloor sedimentary metagenomes.</title>
        <authorList>
            <person name="Kawai M."/>
            <person name="Futagami T."/>
            <person name="Toyoda A."/>
            <person name="Takaki Y."/>
            <person name="Nishi S."/>
            <person name="Hori S."/>
            <person name="Arai W."/>
            <person name="Tsubouchi T."/>
            <person name="Morono Y."/>
            <person name="Uchiyama I."/>
            <person name="Ito T."/>
            <person name="Fujiyama A."/>
            <person name="Inagaki F."/>
            <person name="Takami H."/>
        </authorList>
    </citation>
    <scope>NUCLEOTIDE SEQUENCE</scope>
    <source>
        <strain evidence="3">Expedition CK06-06</strain>
    </source>
</reference>
<evidence type="ECO:0000256" key="2">
    <source>
        <dbReference type="ARBA" id="ARBA00023141"/>
    </source>
</evidence>
<evidence type="ECO:0000256" key="1">
    <source>
        <dbReference type="ARBA" id="ARBA00022605"/>
    </source>
</evidence>
<accession>X1J205</accession>
<keyword evidence="2" id="KW-0057">Aromatic amino acid biosynthesis</keyword>